<feature type="signal peptide" evidence="2">
    <location>
        <begin position="1"/>
        <end position="24"/>
    </location>
</feature>
<protein>
    <recommendedName>
        <fullName evidence="1">Penicillin-binding protein activator LpoB</fullName>
    </recommendedName>
</protein>
<organism evidence="3 4">
    <name type="scientific">Acinetobacter oleivorans</name>
    <dbReference type="NCBI Taxonomy" id="1148157"/>
    <lineage>
        <taxon>Bacteria</taxon>
        <taxon>Pseudomonadati</taxon>
        <taxon>Pseudomonadota</taxon>
        <taxon>Gammaproteobacteria</taxon>
        <taxon>Moraxellales</taxon>
        <taxon>Moraxellaceae</taxon>
        <taxon>Acinetobacter</taxon>
    </lineage>
</organism>
<feature type="chain" id="PRO_5002094872" description="Penicillin-binding protein activator LpoB" evidence="2">
    <location>
        <begin position="25"/>
        <end position="200"/>
    </location>
</feature>
<dbReference type="PANTHER" id="PTHR40593">
    <property type="entry name" value="PENICILLIN-BINDING PROTEIN ACTIVATOR LPOB"/>
    <property type="match status" value="1"/>
</dbReference>
<name>A0A0B2UGW8_9GAMM</name>
<dbReference type="PANTHER" id="PTHR40593:SF1">
    <property type="entry name" value="PENICILLIN-BINDING PROTEIN ACTIVATOR LPOB"/>
    <property type="match status" value="1"/>
</dbReference>
<dbReference type="PROSITE" id="PS51257">
    <property type="entry name" value="PROKAR_LIPOPROTEIN"/>
    <property type="match status" value="1"/>
</dbReference>
<dbReference type="NCBIfam" id="TIGR02722">
    <property type="entry name" value="lp"/>
    <property type="match status" value="1"/>
</dbReference>
<dbReference type="Proteomes" id="UP000031012">
    <property type="component" value="Unassembled WGS sequence"/>
</dbReference>
<evidence type="ECO:0000313" key="3">
    <source>
        <dbReference type="EMBL" id="KHN68603.1"/>
    </source>
</evidence>
<dbReference type="EMBL" id="JHQK01000002">
    <property type="protein sequence ID" value="KHN68603.1"/>
    <property type="molecule type" value="Genomic_DNA"/>
</dbReference>
<gene>
    <name evidence="3" type="ORF">DH17_08255</name>
</gene>
<dbReference type="InterPro" id="IPR014094">
    <property type="entry name" value="LpoB"/>
</dbReference>
<comment type="caution">
    <text evidence="3">The sequence shown here is derived from an EMBL/GenBank/DDBJ whole genome shotgun (WGS) entry which is preliminary data.</text>
</comment>
<reference evidence="3 4" key="1">
    <citation type="submission" date="2014-03" db="EMBL/GenBank/DDBJ databases">
        <title>Genome sequence of the diesel-degrader and plant-growth promoter Acinetobacter oleivorans PF-1 isolated from the roots of poplar tree.</title>
        <authorList>
            <person name="Gkorezis P."/>
            <person name="van Hamme J."/>
            <person name="Rineau F."/>
            <person name="Vangronsveld J."/>
            <person name="Francetti A."/>
        </authorList>
    </citation>
    <scope>NUCLEOTIDE SEQUENCE [LARGE SCALE GENOMIC DNA]</scope>
    <source>
        <strain evidence="3 4">PF1</strain>
    </source>
</reference>
<evidence type="ECO:0000313" key="4">
    <source>
        <dbReference type="Proteomes" id="UP000031012"/>
    </source>
</evidence>
<sequence length="200" mass="22059">MKIKSLFLITAMSSAALFSGCASQTVSYGDAQSVETLTKDFGSTDLQQIATKMVDDMLAFPPIIDITKNRRPVLFVDKIKNKSQEHIDTESITDTIQNRLINSGKFRFVDMTSVGAVADQMAYQQRSGMVDKRTAVQSGSQIGAEYMLNGNLSSIVKNSGGKSDVYYKFTLKLLNLKTGIVEWTSEKEIRKSAKKSTFGL</sequence>
<evidence type="ECO:0000256" key="2">
    <source>
        <dbReference type="SAM" id="SignalP"/>
    </source>
</evidence>
<dbReference type="GO" id="GO:0009252">
    <property type="term" value="P:peptidoglycan biosynthetic process"/>
    <property type="evidence" value="ECO:0007669"/>
    <property type="project" value="TreeGrafter"/>
</dbReference>
<dbReference type="Pfam" id="PF13036">
    <property type="entry name" value="LpoB"/>
    <property type="match status" value="1"/>
</dbReference>
<dbReference type="GO" id="GO:0030234">
    <property type="term" value="F:enzyme regulator activity"/>
    <property type="evidence" value="ECO:0007669"/>
    <property type="project" value="TreeGrafter"/>
</dbReference>
<accession>A0A0B2UGW8</accession>
<dbReference type="GO" id="GO:0031241">
    <property type="term" value="C:periplasmic side of cell outer membrane"/>
    <property type="evidence" value="ECO:0007669"/>
    <property type="project" value="TreeGrafter"/>
</dbReference>
<evidence type="ECO:0000256" key="1">
    <source>
        <dbReference type="NCBIfam" id="TIGR02722"/>
    </source>
</evidence>
<dbReference type="AlphaFoldDB" id="A0A0B2UGW8"/>
<dbReference type="Gene3D" id="3.40.50.10610">
    <property type="entry name" value="ABC-type transport auxiliary lipoprotein component"/>
    <property type="match status" value="1"/>
</dbReference>
<keyword evidence="2" id="KW-0732">Signal</keyword>
<proteinExistence type="predicted"/>